<feature type="compositionally biased region" description="Basic and acidic residues" evidence="1">
    <location>
        <begin position="591"/>
        <end position="614"/>
    </location>
</feature>
<gene>
    <name evidence="2" type="ORF">CPAG_00910</name>
</gene>
<dbReference type="PANTHER" id="PTHR13060">
    <property type="entry name" value="SGT1 PROTEIN HSGT1 SUPPRESSOR OF GCR2"/>
    <property type="match status" value="1"/>
</dbReference>
<dbReference type="GO" id="GO:0005634">
    <property type="term" value="C:nucleus"/>
    <property type="evidence" value="ECO:0007669"/>
    <property type="project" value="TreeGrafter"/>
</dbReference>
<reference evidence="2 3" key="1">
    <citation type="submission" date="2007-06" db="EMBL/GenBank/DDBJ databases">
        <title>The Genome Sequence of Coccidioides posadasii RMSCC_3488.</title>
        <authorList>
            <consortium name="Coccidioides Genome Resources Consortium"/>
            <consortium name="The Broad Institute Genome Sequencing Platform"/>
            <person name="Henn M.R."/>
            <person name="Sykes S."/>
            <person name="Young S."/>
            <person name="Jaffe D."/>
            <person name="Berlin A."/>
            <person name="Alvarez P."/>
            <person name="Butler J."/>
            <person name="Gnerre S."/>
            <person name="Grabherr M."/>
            <person name="Mauceli E."/>
            <person name="Brockman W."/>
            <person name="Kodira C."/>
            <person name="Alvarado L."/>
            <person name="Zeng Q."/>
            <person name="Crawford M."/>
            <person name="Antoine C."/>
            <person name="Devon K."/>
            <person name="Galgiani J."/>
            <person name="Orsborn K."/>
            <person name="Lewis M.L."/>
            <person name="Nusbaum C."/>
            <person name="Galagan J."/>
            <person name="Birren B."/>
        </authorList>
    </citation>
    <scope>NUCLEOTIDE SEQUENCE [LARGE SCALE GENOMIC DNA]</scope>
    <source>
        <strain evidence="2 3">RMSCC 3488</strain>
    </source>
</reference>
<proteinExistence type="predicted"/>
<dbReference type="Pfam" id="PF07093">
    <property type="entry name" value="SGT1"/>
    <property type="match status" value="1"/>
</dbReference>
<dbReference type="PANTHER" id="PTHR13060:SF0">
    <property type="entry name" value="PROTEIN ECDYSONELESS HOMOLOG"/>
    <property type="match status" value="1"/>
</dbReference>
<feature type="compositionally biased region" description="Acidic residues" evidence="1">
    <location>
        <begin position="633"/>
        <end position="645"/>
    </location>
</feature>
<feature type="region of interest" description="Disordered" evidence="1">
    <location>
        <begin position="437"/>
        <end position="645"/>
    </location>
</feature>
<protein>
    <submittedName>
        <fullName evidence="2">Sgt1-like protein</fullName>
    </submittedName>
</protein>
<evidence type="ECO:0000256" key="1">
    <source>
        <dbReference type="SAM" id="MobiDB-lite"/>
    </source>
</evidence>
<evidence type="ECO:0000313" key="2">
    <source>
        <dbReference type="EMBL" id="KMM64558.1"/>
    </source>
</evidence>
<reference evidence="3" key="2">
    <citation type="journal article" date="2009" name="Genome Res.">
        <title>Comparative genomic analyses of the human fungal pathogens Coccidioides and their relatives.</title>
        <authorList>
            <person name="Sharpton T.J."/>
            <person name="Stajich J.E."/>
            <person name="Rounsley S.D."/>
            <person name="Gardner M.J."/>
            <person name="Wortman J.R."/>
            <person name="Jordar V.S."/>
            <person name="Maiti R."/>
            <person name="Kodira C.D."/>
            <person name="Neafsey D.E."/>
            <person name="Zeng Q."/>
            <person name="Hung C.-Y."/>
            <person name="McMahan C."/>
            <person name="Muszewska A."/>
            <person name="Grynberg M."/>
            <person name="Mandel M.A."/>
            <person name="Kellner E.M."/>
            <person name="Barker B.M."/>
            <person name="Galgiani J.N."/>
            <person name="Orbach M.J."/>
            <person name="Kirkland T.N."/>
            <person name="Cole G.T."/>
            <person name="Henn M.R."/>
            <person name="Birren B.W."/>
            <person name="Taylor J.W."/>
        </authorList>
    </citation>
    <scope>NUCLEOTIDE SEQUENCE [LARGE SCALE GENOMIC DNA]</scope>
    <source>
        <strain evidence="3">RMSCC 3488</strain>
    </source>
</reference>
<feature type="region of interest" description="Disordered" evidence="1">
    <location>
        <begin position="657"/>
        <end position="685"/>
    </location>
</feature>
<feature type="compositionally biased region" description="Basic and acidic residues" evidence="1">
    <location>
        <begin position="527"/>
        <end position="545"/>
    </location>
</feature>
<evidence type="ECO:0000313" key="3">
    <source>
        <dbReference type="Proteomes" id="UP000054567"/>
    </source>
</evidence>
<feature type="compositionally biased region" description="Acidic residues" evidence="1">
    <location>
        <begin position="444"/>
        <end position="471"/>
    </location>
</feature>
<feature type="compositionally biased region" description="Acidic residues" evidence="1">
    <location>
        <begin position="554"/>
        <end position="564"/>
    </location>
</feature>
<dbReference type="AlphaFoldDB" id="A0A0J6F357"/>
<organism evidence="2 3">
    <name type="scientific">Coccidioides posadasii RMSCC 3488</name>
    <dbReference type="NCBI Taxonomy" id="454284"/>
    <lineage>
        <taxon>Eukaryota</taxon>
        <taxon>Fungi</taxon>
        <taxon>Dikarya</taxon>
        <taxon>Ascomycota</taxon>
        <taxon>Pezizomycotina</taxon>
        <taxon>Eurotiomycetes</taxon>
        <taxon>Eurotiomycetidae</taxon>
        <taxon>Onygenales</taxon>
        <taxon>Onygenaceae</taxon>
        <taxon>Coccidioides</taxon>
    </lineage>
</organism>
<dbReference type="EMBL" id="DS268109">
    <property type="protein sequence ID" value="KMM64558.1"/>
    <property type="molecule type" value="Genomic_DNA"/>
</dbReference>
<dbReference type="VEuPathDB" id="FungiDB:CPAG_00910"/>
<dbReference type="OrthoDB" id="27237at2759"/>
<name>A0A0J6F357_COCPO</name>
<accession>A0A0J6F357</accession>
<reference evidence="3" key="3">
    <citation type="journal article" date="2010" name="Genome Res.">
        <title>Population genomic sequencing of Coccidioides fungi reveals recent hybridization and transposon control.</title>
        <authorList>
            <person name="Neafsey D.E."/>
            <person name="Barker B.M."/>
            <person name="Sharpton T.J."/>
            <person name="Stajich J.E."/>
            <person name="Park D.J."/>
            <person name="Whiston E."/>
            <person name="Hung C.-Y."/>
            <person name="McMahan C."/>
            <person name="White J."/>
            <person name="Sykes S."/>
            <person name="Heiman D."/>
            <person name="Young S."/>
            <person name="Zeng Q."/>
            <person name="Abouelleil A."/>
            <person name="Aftuck L."/>
            <person name="Bessette D."/>
            <person name="Brown A."/>
            <person name="FitzGerald M."/>
            <person name="Lui A."/>
            <person name="Macdonald J.P."/>
            <person name="Priest M."/>
            <person name="Orbach M.J."/>
            <person name="Galgiani J.N."/>
            <person name="Kirkland T.N."/>
            <person name="Cole G.T."/>
            <person name="Birren B.W."/>
            <person name="Henn M.R."/>
            <person name="Taylor J.W."/>
            <person name="Rounsley S.D."/>
        </authorList>
    </citation>
    <scope>NUCLEOTIDE SEQUENCE [LARGE SCALE GENOMIC DNA]</scope>
    <source>
        <strain evidence="3">RMSCC 3488</strain>
    </source>
</reference>
<dbReference type="InterPro" id="IPR010770">
    <property type="entry name" value="Ecd"/>
</dbReference>
<feature type="compositionally biased region" description="Acidic residues" evidence="1">
    <location>
        <begin position="574"/>
        <end position="587"/>
    </location>
</feature>
<dbReference type="Proteomes" id="UP000054567">
    <property type="component" value="Unassembled WGS sequence"/>
</dbReference>
<sequence>MAPMSQEDIEWFKSTFHPIPKPELPEDCVEYSLYCISGDATPGSEDEPVASRAALSKVQKAASELVKEYLRDYIWQREGFRLEQIKEDGVNLLRGRTEYGDSIEDEWVIVFLLRELTRKFDNLWVKVTDSDGEFLLVEAAASLPPWLEDPGIASNRVWIHRGELVIIGPPTTARAVGKKLTEKLAFGDARKIILNEPTRLMRSPTIEEEAFYRLRNYPDQITKNMHSSLATVPRTIAHLLHMKPAYVSPAVEAFYIRDPISLRVLQSNDQRPLLFDPTDLVTVSVRFTKTGFAQLKSQDFDPPKQWKPKLLFNPESKEYSRAEVGMKLTCGFEMLLFDPQNQDKPVVREIKLVLEDIEAGDDKLPSDEEIAEKWDRREDDESWLDINYEDLESELKGRKEAGDNIKMGDFGDKTAQENLQRIVAQFEKFLNDDSAGFEGADFFGESDDSEIDDEELSSDGEDKEASFDEEEFSRMMREMMGLPSTSSGMTAGPRRDARVEELESSDEDNEKEASKQSPRPPQQTKPILKESEIMDSNRKLREELQNIRQGLSQEELDFSDEEVEIEKNKHSHDDDGEDNDEELEEIQELSRQMEAELKKAGVLDPNRVLREESKRKNRSLKGKAPIRNIEDANTTDDDDHGDSDVDVNLARNLLESLRSQGGAAGPGSNLLGMMGMKMPKDDRGQ</sequence>